<evidence type="ECO:0000256" key="1">
    <source>
        <dbReference type="SAM" id="MobiDB-lite"/>
    </source>
</evidence>
<proteinExistence type="predicted"/>
<reference evidence="4" key="1">
    <citation type="journal article" date="2019" name="Int. J. Syst. Evol. Microbiol.">
        <title>The Global Catalogue of Microorganisms (GCM) 10K type strain sequencing project: providing services to taxonomists for standard genome sequencing and annotation.</title>
        <authorList>
            <consortium name="The Broad Institute Genomics Platform"/>
            <consortium name="The Broad Institute Genome Sequencing Center for Infectious Disease"/>
            <person name="Wu L."/>
            <person name="Ma J."/>
        </authorList>
    </citation>
    <scope>NUCLEOTIDE SEQUENCE [LARGE SCALE GENOMIC DNA]</scope>
    <source>
        <strain evidence="4">CGMCC 4.7289</strain>
    </source>
</reference>
<feature type="transmembrane region" description="Helical" evidence="2">
    <location>
        <begin position="127"/>
        <end position="149"/>
    </location>
</feature>
<keyword evidence="2" id="KW-0472">Membrane</keyword>
<dbReference type="RefSeq" id="WP_253752139.1">
    <property type="nucleotide sequence ID" value="NZ_JAMZDZ010000001.1"/>
</dbReference>
<keyword evidence="4" id="KW-1185">Reference proteome</keyword>
<dbReference type="Proteomes" id="UP001595816">
    <property type="component" value="Unassembled WGS sequence"/>
</dbReference>
<evidence type="ECO:0000313" key="4">
    <source>
        <dbReference type="Proteomes" id="UP001595816"/>
    </source>
</evidence>
<gene>
    <name evidence="3" type="ORF">ACFOZ4_20300</name>
</gene>
<sequence>MASPSSPASPGAKVLTVLGVLVFAVGGGILGAYAADTALSRAGLLAQEPALVVPSSIAGIGIGGVLGLGVLLGLQALPRMLRSSRPGAAGVVAKALFATGLGVVAYQLIVAGLVWLVGLALPTGVTVVLAVVLAIVGLPFAGPVAYRLLARKQIRVPSRIVPEDSTGNPDPVQSEPHRAG</sequence>
<evidence type="ECO:0000313" key="3">
    <source>
        <dbReference type="EMBL" id="MFC4132959.1"/>
    </source>
</evidence>
<keyword evidence="2" id="KW-1133">Transmembrane helix</keyword>
<accession>A0ABV8LSY9</accession>
<feature type="region of interest" description="Disordered" evidence="1">
    <location>
        <begin position="160"/>
        <end position="180"/>
    </location>
</feature>
<protein>
    <submittedName>
        <fullName evidence="3">Uncharacterized protein</fullName>
    </submittedName>
</protein>
<dbReference type="EMBL" id="JBHSAY010000009">
    <property type="protein sequence ID" value="MFC4132959.1"/>
    <property type="molecule type" value="Genomic_DNA"/>
</dbReference>
<evidence type="ECO:0000256" key="2">
    <source>
        <dbReference type="SAM" id="Phobius"/>
    </source>
</evidence>
<organism evidence="3 4">
    <name type="scientific">Hamadaea flava</name>
    <dbReference type="NCBI Taxonomy" id="1742688"/>
    <lineage>
        <taxon>Bacteria</taxon>
        <taxon>Bacillati</taxon>
        <taxon>Actinomycetota</taxon>
        <taxon>Actinomycetes</taxon>
        <taxon>Micromonosporales</taxon>
        <taxon>Micromonosporaceae</taxon>
        <taxon>Hamadaea</taxon>
    </lineage>
</organism>
<name>A0ABV8LSY9_9ACTN</name>
<feature type="transmembrane region" description="Helical" evidence="2">
    <location>
        <begin position="95"/>
        <end position="121"/>
    </location>
</feature>
<keyword evidence="2" id="KW-0812">Transmembrane</keyword>
<comment type="caution">
    <text evidence="3">The sequence shown here is derived from an EMBL/GenBank/DDBJ whole genome shotgun (WGS) entry which is preliminary data.</text>
</comment>
<feature type="transmembrane region" description="Helical" evidence="2">
    <location>
        <begin position="50"/>
        <end position="74"/>
    </location>
</feature>